<evidence type="ECO:0000256" key="4">
    <source>
        <dbReference type="ARBA" id="ARBA00022902"/>
    </source>
</evidence>
<feature type="domain" description="BHLH" evidence="9">
    <location>
        <begin position="119"/>
        <end position="171"/>
    </location>
</feature>
<dbReference type="InterPro" id="IPR036638">
    <property type="entry name" value="HLH_DNA-bd_sf"/>
</dbReference>
<dbReference type="Gene3D" id="4.10.280.10">
    <property type="entry name" value="Helix-loop-helix DNA-binding domain"/>
    <property type="match status" value="1"/>
</dbReference>
<keyword evidence="7" id="KW-0539">Nucleus</keyword>
<evidence type="ECO:0000256" key="2">
    <source>
        <dbReference type="ARBA" id="ARBA00022473"/>
    </source>
</evidence>
<evidence type="ECO:0000313" key="11">
    <source>
        <dbReference type="Proteomes" id="UP000694556"/>
    </source>
</evidence>
<organism evidence="10 11">
    <name type="scientific">Cairina moschata</name>
    <name type="common">Muscovy duck</name>
    <dbReference type="NCBI Taxonomy" id="8855"/>
    <lineage>
        <taxon>Eukaryota</taxon>
        <taxon>Metazoa</taxon>
        <taxon>Chordata</taxon>
        <taxon>Craniata</taxon>
        <taxon>Vertebrata</taxon>
        <taxon>Euteleostomi</taxon>
        <taxon>Archelosauria</taxon>
        <taxon>Archosauria</taxon>
        <taxon>Dinosauria</taxon>
        <taxon>Saurischia</taxon>
        <taxon>Theropoda</taxon>
        <taxon>Coelurosauria</taxon>
        <taxon>Aves</taxon>
        <taxon>Neognathae</taxon>
        <taxon>Galloanserae</taxon>
        <taxon>Anseriformes</taxon>
        <taxon>Anatidae</taxon>
        <taxon>Anatinae</taxon>
        <taxon>Cairina</taxon>
    </lineage>
</organism>
<evidence type="ECO:0000256" key="5">
    <source>
        <dbReference type="ARBA" id="ARBA00023015"/>
    </source>
</evidence>
<dbReference type="GO" id="GO:0007423">
    <property type="term" value="P:sensory organ development"/>
    <property type="evidence" value="ECO:0007669"/>
    <property type="project" value="TreeGrafter"/>
</dbReference>
<feature type="compositionally biased region" description="Low complexity" evidence="8">
    <location>
        <begin position="67"/>
        <end position="82"/>
    </location>
</feature>
<reference evidence="10" key="3">
    <citation type="submission" date="2025-09" db="UniProtKB">
        <authorList>
            <consortium name="Ensembl"/>
        </authorList>
    </citation>
    <scope>IDENTIFICATION</scope>
</reference>
<dbReference type="SMART" id="SM00353">
    <property type="entry name" value="HLH"/>
    <property type="match status" value="1"/>
</dbReference>
<proteinExistence type="predicted"/>
<dbReference type="InterPro" id="IPR050359">
    <property type="entry name" value="bHLH_transcription_factors"/>
</dbReference>
<feature type="compositionally biased region" description="Gly residues" evidence="8">
    <location>
        <begin position="83"/>
        <end position="109"/>
    </location>
</feature>
<keyword evidence="3" id="KW-0221">Differentiation</keyword>
<feature type="compositionally biased region" description="Pro residues" evidence="8">
    <location>
        <begin position="209"/>
        <end position="219"/>
    </location>
</feature>
<dbReference type="CDD" id="cd19713">
    <property type="entry name" value="bHLH_TS_ATOH1"/>
    <property type="match status" value="1"/>
</dbReference>
<evidence type="ECO:0000256" key="6">
    <source>
        <dbReference type="ARBA" id="ARBA00023163"/>
    </source>
</evidence>
<dbReference type="Ensembl" id="ENSCMMT00000008864.1">
    <property type="protein sequence ID" value="ENSCMMP00000008048.1"/>
    <property type="gene ID" value="ENSCMMG00000005096.1"/>
</dbReference>
<dbReference type="SUPFAM" id="SSF47459">
    <property type="entry name" value="HLH, helix-loop-helix DNA-binding domain"/>
    <property type="match status" value="1"/>
</dbReference>
<dbReference type="GO" id="GO:0045944">
    <property type="term" value="P:positive regulation of transcription by RNA polymerase II"/>
    <property type="evidence" value="ECO:0007669"/>
    <property type="project" value="TreeGrafter"/>
</dbReference>
<dbReference type="GO" id="GO:0070888">
    <property type="term" value="F:E-box binding"/>
    <property type="evidence" value="ECO:0007669"/>
    <property type="project" value="TreeGrafter"/>
</dbReference>
<dbReference type="PROSITE" id="PS50888">
    <property type="entry name" value="BHLH"/>
    <property type="match status" value="1"/>
</dbReference>
<feature type="compositionally biased region" description="Low complexity" evidence="8">
    <location>
        <begin position="193"/>
        <end position="208"/>
    </location>
</feature>
<evidence type="ECO:0000256" key="7">
    <source>
        <dbReference type="ARBA" id="ARBA00023242"/>
    </source>
</evidence>
<feature type="region of interest" description="Disordered" evidence="8">
    <location>
        <begin position="55"/>
        <end position="125"/>
    </location>
</feature>
<keyword evidence="4" id="KW-0524">Neurogenesis</keyword>
<dbReference type="InterPro" id="IPR011598">
    <property type="entry name" value="bHLH_dom"/>
</dbReference>
<keyword evidence="5" id="KW-0805">Transcription regulation</keyword>
<feature type="compositionally biased region" description="Low complexity" evidence="8">
    <location>
        <begin position="269"/>
        <end position="282"/>
    </location>
</feature>
<dbReference type="GO" id="GO:0046983">
    <property type="term" value="F:protein dimerization activity"/>
    <property type="evidence" value="ECO:0007669"/>
    <property type="project" value="InterPro"/>
</dbReference>
<dbReference type="GO" id="GO:0005634">
    <property type="term" value="C:nucleus"/>
    <property type="evidence" value="ECO:0007669"/>
    <property type="project" value="UniProtKB-SubCell"/>
</dbReference>
<dbReference type="PANTHER" id="PTHR19290:SF82">
    <property type="entry name" value="TRANSCRIPTION FACTOR ATOH1"/>
    <property type="match status" value="1"/>
</dbReference>
<evidence type="ECO:0000256" key="3">
    <source>
        <dbReference type="ARBA" id="ARBA00022782"/>
    </source>
</evidence>
<dbReference type="GO" id="GO:0061564">
    <property type="term" value="P:axon development"/>
    <property type="evidence" value="ECO:0007669"/>
    <property type="project" value="TreeGrafter"/>
</dbReference>
<dbReference type="GO" id="GO:0000981">
    <property type="term" value="F:DNA-binding transcription factor activity, RNA polymerase II-specific"/>
    <property type="evidence" value="ECO:0007669"/>
    <property type="project" value="TreeGrafter"/>
</dbReference>
<evidence type="ECO:0000313" key="10">
    <source>
        <dbReference type="Ensembl" id="ENSCMMP00000008048.1"/>
    </source>
</evidence>
<dbReference type="Pfam" id="PF00010">
    <property type="entry name" value="HLH"/>
    <property type="match status" value="1"/>
</dbReference>
<dbReference type="Proteomes" id="UP000694556">
    <property type="component" value="Chromosome 4"/>
</dbReference>
<dbReference type="FunFam" id="4.10.280.10:FF:000025">
    <property type="entry name" value="protein atonal homolog 7"/>
    <property type="match status" value="1"/>
</dbReference>
<keyword evidence="11" id="KW-1185">Reference proteome</keyword>
<reference evidence="10" key="1">
    <citation type="submission" date="2018-09" db="EMBL/GenBank/DDBJ databases">
        <title>Common duck and Muscovy duck high density SNP chip.</title>
        <authorList>
            <person name="Vignal A."/>
            <person name="Thebault N."/>
            <person name="Warren W.C."/>
        </authorList>
    </citation>
    <scope>NUCLEOTIDE SEQUENCE [LARGE SCALE GENOMIC DNA]</scope>
</reference>
<accession>A0A8C3BML2</accession>
<evidence type="ECO:0000256" key="1">
    <source>
        <dbReference type="ARBA" id="ARBA00004123"/>
    </source>
</evidence>
<evidence type="ECO:0000259" key="9">
    <source>
        <dbReference type="PROSITE" id="PS50888"/>
    </source>
</evidence>
<name>A0A8C3BML2_CAIMO</name>
<dbReference type="InterPro" id="IPR032661">
    <property type="entry name" value="ATOH1_bHLH"/>
</dbReference>
<sequence>MSLPRAAEWAEGGRDAAAAVEPLLGLGAGLEPPGCGFAPGWLGVCCAARVAASPRCPRDDEEDEAAAGRPRGAAATAAAAGQEGSGPGGARGAAGGGRARGGGGGGGGVRPQVSGVQKQRRLAANARERRRMHGLNHAFDQLRNVIPSFNNDKKLSKYETLQMAQIYISALAELLHGPAAAAAEPPPGKAEPRGAPFEPPCAADGAALPGPPPAGPPPLGHGHGHGRTRFPPPPAAGGFPVPLDPLRLPSFPEGALLGPKAPSPALLVPQPGHHPQHPQQQQERSKASPRSHRSDGEFSPRSHYSDSDEAS</sequence>
<feature type="compositionally biased region" description="Basic and acidic residues" evidence="8">
    <location>
        <begin position="292"/>
        <end position="311"/>
    </location>
</feature>
<dbReference type="AlphaFoldDB" id="A0A8C3BML2"/>
<reference evidence="10" key="2">
    <citation type="submission" date="2025-08" db="UniProtKB">
        <authorList>
            <consortium name="Ensembl"/>
        </authorList>
    </citation>
    <scope>IDENTIFICATION</scope>
</reference>
<protein>
    <submittedName>
        <fullName evidence="10">Atonal bHLH transcription factor 1</fullName>
    </submittedName>
</protein>
<keyword evidence="2" id="KW-0217">Developmental protein</keyword>
<evidence type="ECO:0000256" key="8">
    <source>
        <dbReference type="SAM" id="MobiDB-lite"/>
    </source>
</evidence>
<feature type="region of interest" description="Disordered" evidence="8">
    <location>
        <begin position="180"/>
        <end position="311"/>
    </location>
</feature>
<dbReference type="PANTHER" id="PTHR19290">
    <property type="entry name" value="BASIC HELIX-LOOP-HELIX PROTEIN NEUROGENIN-RELATED"/>
    <property type="match status" value="1"/>
</dbReference>
<keyword evidence="6" id="KW-0804">Transcription</keyword>
<comment type="subcellular location">
    <subcellularLocation>
        <location evidence="1">Nucleus</location>
    </subcellularLocation>
</comment>